<dbReference type="InterPro" id="IPR036236">
    <property type="entry name" value="Znf_C2H2_sf"/>
</dbReference>
<protein>
    <submittedName>
        <fullName evidence="10">Transcriptional repressor CTCFL</fullName>
    </submittedName>
</protein>
<keyword evidence="4 7" id="KW-0863">Zinc-finger</keyword>
<dbReference type="Pfam" id="PF00096">
    <property type="entry name" value="zf-C2H2"/>
    <property type="match status" value="2"/>
</dbReference>
<sequence length="331" mass="35515">MSPGTLAAHTTIDAAEAQNMVHPSLFDFVGEPIELPPSVGSSGGLGPSRARRTPASSSGAGPSMAGSAQPASSSGAGPSRARRTPASSSGAGPSMAGSAQPASSNVAGQSTERWAQRPSTSRAGPPTAVTAQASSSGKRPAFFLGTAEEQGRKTSRTNACRKCSRRFNTYMDASAHQQICRKEHTCDHCGYKTPFKAVMDRHIRSHSERHECFECNRVFATRYALTNHLRAQHGNQNPPQRFTCEHCGNTYGRAGSMHKHIAKAHSDSTPTFQCPHCPVALFSARGLNTHISRVHREARGTQSFTCDICGSKYSRARDMERHKRESHGNTN</sequence>
<dbReference type="OrthoDB" id="40579at2759"/>
<keyword evidence="3" id="KW-0677">Repeat</keyword>
<dbReference type="InterPro" id="IPR050331">
    <property type="entry name" value="Zinc_finger"/>
</dbReference>
<evidence type="ECO:0000313" key="10">
    <source>
        <dbReference type="EMBL" id="PXF44605.1"/>
    </source>
</evidence>
<dbReference type="InterPro" id="IPR013087">
    <property type="entry name" value="Znf_C2H2_type"/>
</dbReference>
<comment type="subcellular location">
    <subcellularLocation>
        <location evidence="1">Nucleus</location>
    </subcellularLocation>
</comment>
<feature type="region of interest" description="Disordered" evidence="8">
    <location>
        <begin position="30"/>
        <end position="139"/>
    </location>
</feature>
<proteinExistence type="predicted"/>
<evidence type="ECO:0000256" key="7">
    <source>
        <dbReference type="PROSITE-ProRule" id="PRU00042"/>
    </source>
</evidence>
<keyword evidence="2" id="KW-0479">Metal-binding</keyword>
<evidence type="ECO:0000256" key="3">
    <source>
        <dbReference type="ARBA" id="ARBA00022737"/>
    </source>
</evidence>
<keyword evidence="5" id="KW-0862">Zinc</keyword>
<dbReference type="AlphaFoldDB" id="A0A2V3IR52"/>
<dbReference type="GO" id="GO:0005634">
    <property type="term" value="C:nucleus"/>
    <property type="evidence" value="ECO:0007669"/>
    <property type="project" value="UniProtKB-SubCell"/>
</dbReference>
<feature type="compositionally biased region" description="Polar residues" evidence="8">
    <location>
        <begin position="105"/>
        <end position="122"/>
    </location>
</feature>
<evidence type="ECO:0000256" key="5">
    <source>
        <dbReference type="ARBA" id="ARBA00022833"/>
    </source>
</evidence>
<keyword evidence="11" id="KW-1185">Reference proteome</keyword>
<evidence type="ECO:0000256" key="2">
    <source>
        <dbReference type="ARBA" id="ARBA00022723"/>
    </source>
</evidence>
<dbReference type="PROSITE" id="PS50157">
    <property type="entry name" value="ZINC_FINGER_C2H2_2"/>
    <property type="match status" value="4"/>
</dbReference>
<reference evidence="10 11" key="1">
    <citation type="journal article" date="2018" name="Mol. Biol. Evol.">
        <title>Analysis of the draft genome of the red seaweed Gracilariopsis chorda provides insights into genome size evolution in Rhodophyta.</title>
        <authorList>
            <person name="Lee J."/>
            <person name="Yang E.C."/>
            <person name="Graf L."/>
            <person name="Yang J.H."/>
            <person name="Qiu H."/>
            <person name="Zel Zion U."/>
            <person name="Chan C.X."/>
            <person name="Stephens T.G."/>
            <person name="Weber A.P.M."/>
            <person name="Boo G.H."/>
            <person name="Boo S.M."/>
            <person name="Kim K.M."/>
            <person name="Shin Y."/>
            <person name="Jung M."/>
            <person name="Lee S.J."/>
            <person name="Yim H.S."/>
            <person name="Lee J.H."/>
            <person name="Bhattacharya D."/>
            <person name="Yoon H.S."/>
        </authorList>
    </citation>
    <scope>NUCLEOTIDE SEQUENCE [LARGE SCALE GENOMIC DNA]</scope>
    <source>
        <strain evidence="10 11">SKKU-2015</strain>
        <tissue evidence="10">Whole body</tissue>
    </source>
</reference>
<feature type="domain" description="C2H2-type" evidence="9">
    <location>
        <begin position="304"/>
        <end position="331"/>
    </location>
</feature>
<evidence type="ECO:0000256" key="8">
    <source>
        <dbReference type="SAM" id="MobiDB-lite"/>
    </source>
</evidence>
<comment type="caution">
    <text evidence="10">The sequence shown here is derived from an EMBL/GenBank/DDBJ whole genome shotgun (WGS) entry which is preliminary data.</text>
</comment>
<evidence type="ECO:0000256" key="1">
    <source>
        <dbReference type="ARBA" id="ARBA00004123"/>
    </source>
</evidence>
<keyword evidence="6" id="KW-0539">Nucleus</keyword>
<name>A0A2V3IR52_9FLOR</name>
<dbReference type="PANTHER" id="PTHR16515:SF49">
    <property type="entry name" value="GASTRULA ZINC FINGER PROTEIN XLCGF49.1-LIKE-RELATED"/>
    <property type="match status" value="1"/>
</dbReference>
<dbReference type="STRING" id="448386.A0A2V3IR52"/>
<feature type="domain" description="C2H2-type" evidence="9">
    <location>
        <begin position="184"/>
        <end position="211"/>
    </location>
</feature>
<dbReference type="SUPFAM" id="SSF57667">
    <property type="entry name" value="beta-beta-alpha zinc fingers"/>
    <property type="match status" value="2"/>
</dbReference>
<dbReference type="Gene3D" id="3.30.160.60">
    <property type="entry name" value="Classic Zinc Finger"/>
    <property type="match status" value="3"/>
</dbReference>
<evidence type="ECO:0000313" key="11">
    <source>
        <dbReference type="Proteomes" id="UP000247409"/>
    </source>
</evidence>
<dbReference type="EMBL" id="NBIV01000086">
    <property type="protein sequence ID" value="PXF44605.1"/>
    <property type="molecule type" value="Genomic_DNA"/>
</dbReference>
<dbReference type="SMART" id="SM00355">
    <property type="entry name" value="ZnF_C2H2"/>
    <property type="match status" value="5"/>
</dbReference>
<gene>
    <name evidence="10" type="ORF">BWQ96_05636</name>
</gene>
<feature type="compositionally biased region" description="Low complexity" evidence="8">
    <location>
        <begin position="53"/>
        <end position="104"/>
    </location>
</feature>
<dbReference type="GO" id="GO:0010468">
    <property type="term" value="P:regulation of gene expression"/>
    <property type="evidence" value="ECO:0007669"/>
    <property type="project" value="TreeGrafter"/>
</dbReference>
<evidence type="ECO:0000259" key="9">
    <source>
        <dbReference type="PROSITE" id="PS50157"/>
    </source>
</evidence>
<feature type="domain" description="C2H2-type" evidence="9">
    <location>
        <begin position="210"/>
        <end position="238"/>
    </location>
</feature>
<evidence type="ECO:0000256" key="6">
    <source>
        <dbReference type="ARBA" id="ARBA00023242"/>
    </source>
</evidence>
<accession>A0A2V3IR52</accession>
<dbReference type="PROSITE" id="PS00028">
    <property type="entry name" value="ZINC_FINGER_C2H2_1"/>
    <property type="match status" value="4"/>
</dbReference>
<dbReference type="GO" id="GO:0008270">
    <property type="term" value="F:zinc ion binding"/>
    <property type="evidence" value="ECO:0007669"/>
    <property type="project" value="UniProtKB-KW"/>
</dbReference>
<organism evidence="10 11">
    <name type="scientific">Gracilariopsis chorda</name>
    <dbReference type="NCBI Taxonomy" id="448386"/>
    <lineage>
        <taxon>Eukaryota</taxon>
        <taxon>Rhodophyta</taxon>
        <taxon>Florideophyceae</taxon>
        <taxon>Rhodymeniophycidae</taxon>
        <taxon>Gracilariales</taxon>
        <taxon>Gracilariaceae</taxon>
        <taxon>Gracilariopsis</taxon>
    </lineage>
</organism>
<evidence type="ECO:0000256" key="4">
    <source>
        <dbReference type="ARBA" id="ARBA00022771"/>
    </source>
</evidence>
<dbReference type="PANTHER" id="PTHR16515">
    <property type="entry name" value="PR DOMAIN ZINC FINGER PROTEIN"/>
    <property type="match status" value="1"/>
</dbReference>
<feature type="domain" description="C2H2-type" evidence="9">
    <location>
        <begin position="242"/>
        <end position="270"/>
    </location>
</feature>
<dbReference type="Proteomes" id="UP000247409">
    <property type="component" value="Unassembled WGS sequence"/>
</dbReference>